<feature type="region of interest" description="Disordered" evidence="1">
    <location>
        <begin position="132"/>
        <end position="162"/>
    </location>
</feature>
<organism evidence="2 3">
    <name type="scientific">Papiliotrema laurentii</name>
    <name type="common">Cryptococcus laurentii</name>
    <dbReference type="NCBI Taxonomy" id="5418"/>
    <lineage>
        <taxon>Eukaryota</taxon>
        <taxon>Fungi</taxon>
        <taxon>Dikarya</taxon>
        <taxon>Basidiomycota</taxon>
        <taxon>Agaricomycotina</taxon>
        <taxon>Tremellomycetes</taxon>
        <taxon>Tremellales</taxon>
        <taxon>Rhynchogastremaceae</taxon>
        <taxon>Papiliotrema</taxon>
    </lineage>
</organism>
<evidence type="ECO:0000256" key="1">
    <source>
        <dbReference type="SAM" id="MobiDB-lite"/>
    </source>
</evidence>
<name>A0AAD9L963_PAPLA</name>
<keyword evidence="3" id="KW-1185">Reference proteome</keyword>
<sequence length="202" mass="22489">MMHLGYHIITSDDRGKIITPTGSSSERALDPQTLLLSKQRYFLRALDDHPYSANNYWDDRSSVLARPIRLRRRPPKRGQDTVSHRRPFDWNRPPLPACDEVIISVDGAIPSPRLAPATNYLGTIVIRPLRSSSSYDQTTSPSTPLAQVSHTEHSQATSTRRRSAELCCVYMRRSSGPEPASAFTDLGIEDGHTYPSGSGSSR</sequence>
<feature type="region of interest" description="Disordered" evidence="1">
    <location>
        <begin position="174"/>
        <end position="202"/>
    </location>
</feature>
<evidence type="ECO:0000313" key="2">
    <source>
        <dbReference type="EMBL" id="KAK1927785.1"/>
    </source>
</evidence>
<comment type="caution">
    <text evidence="2">The sequence shown here is derived from an EMBL/GenBank/DDBJ whole genome shotgun (WGS) entry which is preliminary data.</text>
</comment>
<protein>
    <submittedName>
        <fullName evidence="2">Uncharacterized protein</fullName>
    </submittedName>
</protein>
<dbReference type="EMBL" id="JAODAN010000001">
    <property type="protein sequence ID" value="KAK1927785.1"/>
    <property type="molecule type" value="Genomic_DNA"/>
</dbReference>
<dbReference type="Proteomes" id="UP001182556">
    <property type="component" value="Unassembled WGS sequence"/>
</dbReference>
<feature type="compositionally biased region" description="Polar residues" evidence="1">
    <location>
        <begin position="144"/>
        <end position="158"/>
    </location>
</feature>
<dbReference type="AlphaFoldDB" id="A0AAD9L963"/>
<evidence type="ECO:0000313" key="3">
    <source>
        <dbReference type="Proteomes" id="UP001182556"/>
    </source>
</evidence>
<feature type="compositionally biased region" description="Low complexity" evidence="1">
    <location>
        <begin position="132"/>
        <end position="143"/>
    </location>
</feature>
<reference evidence="2" key="1">
    <citation type="submission" date="2023-02" db="EMBL/GenBank/DDBJ databases">
        <title>Identification and recombinant expression of a fungal hydrolase from Papiliotrema laurentii that hydrolyzes apple cutin and clears colloidal polyester polyurethane.</title>
        <authorList>
            <consortium name="DOE Joint Genome Institute"/>
            <person name="Roman V.A."/>
            <person name="Bojanowski C."/>
            <person name="Crable B.R."/>
            <person name="Wagner D.N."/>
            <person name="Hung C.S."/>
            <person name="Nadeau L.J."/>
            <person name="Schratz L."/>
            <person name="Haridas S."/>
            <person name="Pangilinan J."/>
            <person name="Lipzen A."/>
            <person name="Na H."/>
            <person name="Yan M."/>
            <person name="Ng V."/>
            <person name="Grigoriev I.V."/>
            <person name="Spatafora J.W."/>
            <person name="Barlow D."/>
            <person name="Biffinger J."/>
            <person name="Kelley-Loughnane N."/>
            <person name="Varaljay V.A."/>
            <person name="Crookes-Goodson W.J."/>
        </authorList>
    </citation>
    <scope>NUCLEOTIDE SEQUENCE</scope>
    <source>
        <strain evidence="2">5307AH</strain>
    </source>
</reference>
<proteinExistence type="predicted"/>
<accession>A0AAD9L963</accession>
<gene>
    <name evidence="2" type="ORF">DB88DRAFT_48632</name>
</gene>